<geneLocation type="plasmid" evidence="1">
    <name>pC6.5b</name>
</geneLocation>
<protein>
    <submittedName>
        <fullName evidence="1">Uncharacterized protein</fullName>
    </submittedName>
</protein>
<accession>A0A7S4ZUM2</accession>
<gene>
    <name evidence="1" type="ORF">pC6.5b_325</name>
</gene>
<organism evidence="1">
    <name type="scientific">Rhizobium rhizogenes</name>
    <name type="common">Agrobacterium rhizogenes</name>
    <dbReference type="NCBI Taxonomy" id="359"/>
    <lineage>
        <taxon>Bacteria</taxon>
        <taxon>Pseudomonadati</taxon>
        <taxon>Pseudomonadota</taxon>
        <taxon>Alphaproteobacteria</taxon>
        <taxon>Hyphomicrobiales</taxon>
        <taxon>Rhizobiaceae</taxon>
        <taxon>Rhizobium/Agrobacterium group</taxon>
        <taxon>Rhizobium</taxon>
    </lineage>
</organism>
<name>A0A7S4ZUM2_RHIRH</name>
<keyword evidence="1" id="KW-0614">Plasmid</keyword>
<sequence>MATPGVDVQPNICIVVSHDESILLSAEMAPGYAALNERHRKEEWS</sequence>
<proteinExistence type="predicted"/>
<evidence type="ECO:0000313" key="1">
    <source>
        <dbReference type="EMBL" id="QCL10219.1"/>
    </source>
</evidence>
<dbReference type="EMBL" id="MK318987">
    <property type="protein sequence ID" value="QCL10219.1"/>
    <property type="molecule type" value="Genomic_DNA"/>
</dbReference>
<reference evidence="1" key="1">
    <citation type="submission" date="2018-12" db="EMBL/GenBank/DDBJ databases">
        <title>Three Rhizobium rhizogenes strains isolated from the same crown gall tumor carry diverse plasmids.</title>
        <authorList>
            <person name="Pulawska J."/>
            <person name="Kuzmanovic N."/>
        </authorList>
    </citation>
    <scope>NUCLEOTIDE SEQUENCE</scope>
    <source>
        <strain evidence="1">C6.5</strain>
        <plasmid evidence="1">pC6.5b</plasmid>
    </source>
</reference>
<dbReference type="AlphaFoldDB" id="A0A7S4ZUM2"/>